<reference evidence="1 2" key="1">
    <citation type="journal article" date="2018" name="Front. Plant Sci.">
        <title>Red Clover (Trifolium pratense) and Zigzag Clover (T. medium) - A Picture of Genomic Similarities and Differences.</title>
        <authorList>
            <person name="Dluhosova J."/>
            <person name="Istvanek J."/>
            <person name="Nedelnik J."/>
            <person name="Repkova J."/>
        </authorList>
    </citation>
    <scope>NUCLEOTIDE SEQUENCE [LARGE SCALE GENOMIC DNA]</scope>
    <source>
        <strain evidence="2">cv. 10/8</strain>
        <tissue evidence="1">Leaf</tissue>
    </source>
</reference>
<organism evidence="1 2">
    <name type="scientific">Trifolium medium</name>
    <dbReference type="NCBI Taxonomy" id="97028"/>
    <lineage>
        <taxon>Eukaryota</taxon>
        <taxon>Viridiplantae</taxon>
        <taxon>Streptophyta</taxon>
        <taxon>Embryophyta</taxon>
        <taxon>Tracheophyta</taxon>
        <taxon>Spermatophyta</taxon>
        <taxon>Magnoliopsida</taxon>
        <taxon>eudicotyledons</taxon>
        <taxon>Gunneridae</taxon>
        <taxon>Pentapetalae</taxon>
        <taxon>rosids</taxon>
        <taxon>fabids</taxon>
        <taxon>Fabales</taxon>
        <taxon>Fabaceae</taxon>
        <taxon>Papilionoideae</taxon>
        <taxon>50 kb inversion clade</taxon>
        <taxon>NPAAA clade</taxon>
        <taxon>Hologalegina</taxon>
        <taxon>IRL clade</taxon>
        <taxon>Trifolieae</taxon>
        <taxon>Trifolium</taxon>
    </lineage>
</organism>
<evidence type="ECO:0000313" key="1">
    <source>
        <dbReference type="EMBL" id="MCI85441.1"/>
    </source>
</evidence>
<sequence length="42" mass="4338">STFEAGGTILLGTLIPVDFLKSSKKLRITSSLSASEITGNPS</sequence>
<protein>
    <submittedName>
        <fullName evidence="1">Uncharacterized protein</fullName>
    </submittedName>
</protein>
<dbReference type="EMBL" id="LXQA011115546">
    <property type="protein sequence ID" value="MCI85441.1"/>
    <property type="molecule type" value="Genomic_DNA"/>
</dbReference>
<comment type="caution">
    <text evidence="1">The sequence shown here is derived from an EMBL/GenBank/DDBJ whole genome shotgun (WGS) entry which is preliminary data.</text>
</comment>
<accession>A0A392VEQ8</accession>
<evidence type="ECO:0000313" key="2">
    <source>
        <dbReference type="Proteomes" id="UP000265520"/>
    </source>
</evidence>
<feature type="non-terminal residue" evidence="1">
    <location>
        <position position="1"/>
    </location>
</feature>
<proteinExistence type="predicted"/>
<dbReference type="Proteomes" id="UP000265520">
    <property type="component" value="Unassembled WGS sequence"/>
</dbReference>
<keyword evidence="2" id="KW-1185">Reference proteome</keyword>
<dbReference type="AlphaFoldDB" id="A0A392VEQ8"/>
<name>A0A392VEQ8_9FABA</name>